<feature type="chain" id="PRO_5001998755" evidence="2">
    <location>
        <begin position="22"/>
        <end position="490"/>
    </location>
</feature>
<accession>A0A0A2FB37</accession>
<name>A0A0A2FB37_9PORP</name>
<dbReference type="Gene3D" id="3.30.1330.60">
    <property type="entry name" value="OmpA-like domain"/>
    <property type="match status" value="1"/>
</dbReference>
<sequence>MKQSRYIILSLLFGMSTLAVIAQTHLGGVKISEKHVIKKTGHTANVKMNLNLTAMPDMKSNLLMVVTPIIRSNTSNDQVALRPFLLMGNRRYRIIDRRITLDKHHIYNQPDTKPSAMVKRHNGKEQSMDYSAATPYRPWMRHSSMILLAENTGCADCPLGSEETTLTDDALVPLYEADYRYRIIVPEGELLKKREETLSAHLAYRVGKYTVLPDFDGNPTELARIDSKLKEIRGDSDITFEKLSMVGYASPEGGAEYNVQLSKDRAHSFADYLMRKYPILKNRFENDWKGPDWAGLRTAVVKSDLSQKAAILDIIDQKPAGERTAALQAIDGGSLYATLLSDYYPPLRRSELTFHIVVKGFELDKAREIIKTHPSRLSLAEVYAVAQSYPEGSYERYETWTTAEKAFPKAIEPTANAAIIDLRAGRYPQALARLEARKSEPKLWMLLGLAYAYSEKWAEAESYLTRAAQQGQPGAQHNLDELRHYMQDNL</sequence>
<dbReference type="InterPro" id="IPR011990">
    <property type="entry name" value="TPR-like_helical_dom_sf"/>
</dbReference>
<dbReference type="SUPFAM" id="SSF48452">
    <property type="entry name" value="TPR-like"/>
    <property type="match status" value="1"/>
</dbReference>
<organism evidence="3 4">
    <name type="scientific">Porphyromonas gulae</name>
    <dbReference type="NCBI Taxonomy" id="111105"/>
    <lineage>
        <taxon>Bacteria</taxon>
        <taxon>Pseudomonadati</taxon>
        <taxon>Bacteroidota</taxon>
        <taxon>Bacteroidia</taxon>
        <taxon>Bacteroidales</taxon>
        <taxon>Porphyromonadaceae</taxon>
        <taxon>Porphyromonas</taxon>
    </lineage>
</organism>
<dbReference type="eggNOG" id="COG0457">
    <property type="taxonomic scope" value="Bacteria"/>
</dbReference>
<proteinExistence type="predicted"/>
<evidence type="ECO:0000313" key="3">
    <source>
        <dbReference type="EMBL" id="KGN87282.1"/>
    </source>
</evidence>
<dbReference type="OrthoDB" id="1100173at2"/>
<dbReference type="Proteomes" id="UP000030130">
    <property type="component" value="Unassembled WGS sequence"/>
</dbReference>
<keyword evidence="2" id="KW-0732">Signal</keyword>
<dbReference type="SUPFAM" id="SSF103088">
    <property type="entry name" value="OmpA-like"/>
    <property type="match status" value="1"/>
</dbReference>
<gene>
    <name evidence="3" type="ORF">HR08_02470</name>
</gene>
<comment type="caution">
    <text evidence="3">The sequence shown here is derived from an EMBL/GenBank/DDBJ whole genome shotgun (WGS) entry which is preliminary data.</text>
</comment>
<reference evidence="3 4" key="1">
    <citation type="submission" date="2014-08" db="EMBL/GenBank/DDBJ databases">
        <title>Porphyromonas gulae strain:COT-052_OH1451 Genome sequencing.</title>
        <authorList>
            <person name="Wallis C."/>
            <person name="Deusch O."/>
            <person name="O'Flynn C."/>
            <person name="Davis I."/>
            <person name="Jospin G."/>
            <person name="Darling A.E."/>
            <person name="Coil D.A."/>
            <person name="Alexiev A."/>
            <person name="Horsfall A."/>
            <person name="Kirkwood N."/>
            <person name="Harris S."/>
            <person name="Eisen J.A."/>
        </authorList>
    </citation>
    <scope>NUCLEOTIDE SEQUENCE [LARGE SCALE GENOMIC DNA]</scope>
    <source>
        <strain evidence="4">COT-052 OH1451</strain>
    </source>
</reference>
<dbReference type="InterPro" id="IPR036737">
    <property type="entry name" value="OmpA-like_sf"/>
</dbReference>
<evidence type="ECO:0000256" key="2">
    <source>
        <dbReference type="SAM" id="SignalP"/>
    </source>
</evidence>
<evidence type="ECO:0000313" key="4">
    <source>
        <dbReference type="Proteomes" id="UP000030130"/>
    </source>
</evidence>
<protein>
    <submittedName>
        <fullName evidence="3">Uncharacterized protein</fullName>
    </submittedName>
</protein>
<dbReference type="eggNOG" id="COG2885">
    <property type="taxonomic scope" value="Bacteria"/>
</dbReference>
<feature type="signal peptide" evidence="2">
    <location>
        <begin position="1"/>
        <end position="21"/>
    </location>
</feature>
<dbReference type="AlphaFoldDB" id="A0A0A2FB37"/>
<dbReference type="RefSeq" id="WP_039420249.1">
    <property type="nucleotide sequence ID" value="NZ_JRAI01000015.1"/>
</dbReference>
<evidence type="ECO:0000256" key="1">
    <source>
        <dbReference type="SAM" id="MobiDB-lite"/>
    </source>
</evidence>
<dbReference type="STRING" id="111105.HR09_03170"/>
<feature type="region of interest" description="Disordered" evidence="1">
    <location>
        <begin position="110"/>
        <end position="130"/>
    </location>
</feature>
<dbReference type="EMBL" id="JRAI01000015">
    <property type="protein sequence ID" value="KGN87282.1"/>
    <property type="molecule type" value="Genomic_DNA"/>
</dbReference>